<evidence type="ECO:0000256" key="1">
    <source>
        <dbReference type="ARBA" id="ARBA00009865"/>
    </source>
</evidence>
<accession>A0AAE3E6Y3</accession>
<dbReference type="InterPro" id="IPR023296">
    <property type="entry name" value="Glyco_hydro_beta-prop_sf"/>
</dbReference>
<dbReference type="Pfam" id="PF04616">
    <property type="entry name" value="Glyco_hydro_43"/>
    <property type="match status" value="1"/>
</dbReference>
<dbReference type="CDD" id="cd18620">
    <property type="entry name" value="GH43_XylA-like"/>
    <property type="match status" value="1"/>
</dbReference>
<keyword evidence="9" id="KW-1185">Reference proteome</keyword>
<sequence>MEYVKEPANAVYQSGAKNPFLPLDIYIPDGEPKVFDGRVYLYGSKDEFDGEYCCHKFHVYSAPVSDLTEWTDHGPVLASTDEYEKEGIKKGVPWSNGLLWAPDVTKKGELYYFYFCLSDGTEGVAKSKNPYGPFEDAVQITMGGKPIEGIDPSVLEDNGKYYYTWGQGHCHMAELNDDMCTLNPDTYEEALINKDDDGHGFHEASSLRKVGDHYVIVYASEFIDETHRNGGHPTNLDYAVSKSVAGPYVRKGRIIDNTGIDPQSWNNHGSIVKIENQWYVFYHGSSNNTKYARRARVERIEVDEERGIIEQVEMTSQGFSHGLDATAGIEAGWQCGLTGGAYLTEKEGRFPLVHITDGCSVKWRYIEFLEDANWTIEIEGTALKECGISILANGESVGVINIEDIHQETTWKAPIELNKSGRYEIELQFFAEGEEDLFELDRIRFVKNKIN</sequence>
<dbReference type="PANTHER" id="PTHR43772">
    <property type="entry name" value="ENDO-1,4-BETA-XYLANASE"/>
    <property type="match status" value="1"/>
</dbReference>
<keyword evidence="2" id="KW-0858">Xylan degradation</keyword>
<evidence type="ECO:0000313" key="8">
    <source>
        <dbReference type="EMBL" id="MCC2222366.1"/>
    </source>
</evidence>
<dbReference type="RefSeq" id="WP_262538868.1">
    <property type="nucleotide sequence ID" value="NZ_JAJEQN010000033.1"/>
</dbReference>
<evidence type="ECO:0000256" key="4">
    <source>
        <dbReference type="ARBA" id="ARBA00023277"/>
    </source>
</evidence>
<reference evidence="8 9" key="1">
    <citation type="submission" date="2021-10" db="EMBL/GenBank/DDBJ databases">
        <title>Anaerobic single-cell dispensing facilitates the cultivation of human gut bacteria.</title>
        <authorList>
            <person name="Afrizal A."/>
        </authorList>
    </citation>
    <scope>NUCLEOTIDE SEQUENCE [LARGE SCALE GENOMIC DNA]</scope>
    <source>
        <strain evidence="8 9">CLA-AA-H224</strain>
    </source>
</reference>
<keyword evidence="4" id="KW-0119">Carbohydrate metabolism</keyword>
<evidence type="ECO:0000256" key="5">
    <source>
        <dbReference type="ARBA" id="ARBA00023295"/>
    </source>
</evidence>
<dbReference type="GO" id="GO:0045493">
    <property type="term" value="P:xylan catabolic process"/>
    <property type="evidence" value="ECO:0007669"/>
    <property type="project" value="UniProtKB-KW"/>
</dbReference>
<evidence type="ECO:0000256" key="7">
    <source>
        <dbReference type="RuleBase" id="RU361187"/>
    </source>
</evidence>
<evidence type="ECO:0000256" key="3">
    <source>
        <dbReference type="ARBA" id="ARBA00022801"/>
    </source>
</evidence>
<evidence type="ECO:0000256" key="2">
    <source>
        <dbReference type="ARBA" id="ARBA00022651"/>
    </source>
</evidence>
<dbReference type="AlphaFoldDB" id="A0AAE3E6Y3"/>
<dbReference type="EMBL" id="JAJEQN010000033">
    <property type="protein sequence ID" value="MCC2222366.1"/>
    <property type="molecule type" value="Genomic_DNA"/>
</dbReference>
<dbReference type="InterPro" id="IPR006710">
    <property type="entry name" value="Glyco_hydro_43"/>
</dbReference>
<dbReference type="InterPro" id="IPR052176">
    <property type="entry name" value="Glycosyl_Hydrlase_43_Enz"/>
</dbReference>
<comment type="caution">
    <text evidence="8">The sequence shown here is derived from an EMBL/GenBank/DDBJ whole genome shotgun (WGS) entry which is preliminary data.</text>
</comment>
<dbReference type="PANTHER" id="PTHR43772:SF2">
    <property type="entry name" value="PUTATIVE (AFU_ORTHOLOGUE AFUA_2G04480)-RELATED"/>
    <property type="match status" value="1"/>
</dbReference>
<keyword evidence="5 7" id="KW-0326">Glycosidase</keyword>
<feature type="site" description="Important for catalytic activity, responsible for pKa modulation of the active site Glu and correct orientation of both the proton donor and substrate" evidence="6">
    <location>
        <position position="151"/>
    </location>
</feature>
<organism evidence="8 9">
    <name type="scientific">Anthropogastromicrobium aceti</name>
    <dbReference type="NCBI Taxonomy" id="2981768"/>
    <lineage>
        <taxon>Bacteria</taxon>
        <taxon>Bacillati</taxon>
        <taxon>Bacillota</taxon>
        <taxon>Clostridia</taxon>
        <taxon>Lachnospirales</taxon>
        <taxon>Lachnospiraceae</taxon>
        <taxon>Anthropogastromicrobium</taxon>
    </lineage>
</organism>
<comment type="similarity">
    <text evidence="1 7">Belongs to the glycosyl hydrolase 43 family.</text>
</comment>
<proteinExistence type="inferred from homology"/>
<dbReference type="Gene3D" id="2.115.10.20">
    <property type="entry name" value="Glycosyl hydrolase domain, family 43"/>
    <property type="match status" value="1"/>
</dbReference>
<keyword evidence="2" id="KW-0624">Polysaccharide degradation</keyword>
<evidence type="ECO:0000256" key="6">
    <source>
        <dbReference type="PIRSR" id="PIRSR606710-2"/>
    </source>
</evidence>
<dbReference type="SUPFAM" id="SSF75005">
    <property type="entry name" value="Arabinanase/levansucrase/invertase"/>
    <property type="match status" value="1"/>
</dbReference>
<gene>
    <name evidence="8" type="ORF">LKD48_12100</name>
</gene>
<protein>
    <submittedName>
        <fullName evidence="8">Family 43 glycosylhydrolase</fullName>
    </submittedName>
</protein>
<dbReference type="GO" id="GO:0004553">
    <property type="term" value="F:hydrolase activity, hydrolyzing O-glycosyl compounds"/>
    <property type="evidence" value="ECO:0007669"/>
    <property type="project" value="InterPro"/>
</dbReference>
<keyword evidence="3 7" id="KW-0378">Hydrolase</keyword>
<name>A0AAE3E6Y3_9FIRM</name>
<dbReference type="Proteomes" id="UP001198200">
    <property type="component" value="Unassembled WGS sequence"/>
</dbReference>
<evidence type="ECO:0000313" key="9">
    <source>
        <dbReference type="Proteomes" id="UP001198200"/>
    </source>
</evidence>